<evidence type="ECO:0000313" key="3">
    <source>
        <dbReference type="EMBL" id="CAA9557614.1"/>
    </source>
</evidence>
<reference evidence="3" key="1">
    <citation type="submission" date="2020-02" db="EMBL/GenBank/DDBJ databases">
        <authorList>
            <person name="Meier V. D."/>
        </authorList>
    </citation>
    <scope>NUCLEOTIDE SEQUENCE</scope>
    <source>
        <strain evidence="3">AVDCRST_MAG81</strain>
    </source>
</reference>
<feature type="signal peptide" evidence="1">
    <location>
        <begin position="1"/>
        <end position="22"/>
    </location>
</feature>
<protein>
    <recommendedName>
        <fullName evidence="2">DUF305 domain-containing protein</fullName>
    </recommendedName>
</protein>
<evidence type="ECO:0000259" key="2">
    <source>
        <dbReference type="Pfam" id="PF03713"/>
    </source>
</evidence>
<feature type="domain" description="DUF305" evidence="2">
    <location>
        <begin position="76"/>
        <end position="225"/>
    </location>
</feature>
<dbReference type="InterPro" id="IPR012347">
    <property type="entry name" value="Ferritin-like"/>
</dbReference>
<dbReference type="Pfam" id="PF03713">
    <property type="entry name" value="DUF305"/>
    <property type="match status" value="1"/>
</dbReference>
<accession>A0A6J4US56</accession>
<dbReference type="Gene3D" id="1.20.1260.10">
    <property type="match status" value="2"/>
</dbReference>
<dbReference type="PROSITE" id="PS51257">
    <property type="entry name" value="PROKAR_LIPOPROTEIN"/>
    <property type="match status" value="1"/>
</dbReference>
<dbReference type="PANTHER" id="PTHR36933">
    <property type="entry name" value="SLL0788 PROTEIN"/>
    <property type="match status" value="1"/>
</dbReference>
<keyword evidence="1" id="KW-0732">Signal</keyword>
<dbReference type="AlphaFoldDB" id="A0A6J4US56"/>
<dbReference type="EMBL" id="CADCWO010000025">
    <property type="protein sequence ID" value="CAA9557614.1"/>
    <property type="molecule type" value="Genomic_DNA"/>
</dbReference>
<organism evidence="3">
    <name type="scientific">uncultured Synechococcales cyanobacterium</name>
    <dbReference type="NCBI Taxonomy" id="1936017"/>
    <lineage>
        <taxon>Bacteria</taxon>
        <taxon>Bacillati</taxon>
        <taxon>Cyanobacteriota</taxon>
        <taxon>Cyanophyceae</taxon>
        <taxon>Synechococcales</taxon>
        <taxon>environmental samples</taxon>
    </lineage>
</organism>
<feature type="chain" id="PRO_5026709619" description="DUF305 domain-containing protein" evidence="1">
    <location>
        <begin position="23"/>
        <end position="232"/>
    </location>
</feature>
<name>A0A6J4US56_9CYAN</name>
<dbReference type="PANTHER" id="PTHR36933:SF1">
    <property type="entry name" value="SLL0788 PROTEIN"/>
    <property type="match status" value="1"/>
</dbReference>
<proteinExistence type="predicted"/>
<gene>
    <name evidence="3" type="ORF">AVDCRST_MAG81-363</name>
</gene>
<sequence length="232" mass="25624">MKRLFYSTVLTLAIAATGSFITACSSPQNQGQAPSGIAVEGSGGMEGVNHGHNMNHGSGMNHSMAMDLGPADAEYDLRFIDAMTLHHQGAVDMAKEAQQKSQRSEIKQLAGDITKAQNKEINQLTQWRKAWYPQAANEPVAYGTTGKSTITMPEEQRQDMAMAEDLGTTDAQFDLRFINAMIPHHEGAVTMAKDALNKTKRPEIKQLAQDIVTSQQAEVTQMKQWRQAWYKQ</sequence>
<dbReference type="InterPro" id="IPR005183">
    <property type="entry name" value="DUF305_CopM-like"/>
</dbReference>
<evidence type="ECO:0000256" key="1">
    <source>
        <dbReference type="SAM" id="SignalP"/>
    </source>
</evidence>